<comment type="caution">
    <text evidence="4">The sequence shown here is derived from an EMBL/GenBank/DDBJ whole genome shotgun (WGS) entry which is preliminary data.</text>
</comment>
<dbReference type="STRING" id="6689.A0A423TKQ5"/>
<evidence type="ECO:0000256" key="1">
    <source>
        <dbReference type="ARBA" id="ARBA00022729"/>
    </source>
</evidence>
<keyword evidence="3" id="KW-0812">Transmembrane</keyword>
<reference evidence="4 5" key="1">
    <citation type="submission" date="2018-04" db="EMBL/GenBank/DDBJ databases">
        <authorList>
            <person name="Zhang X."/>
            <person name="Yuan J."/>
            <person name="Li F."/>
            <person name="Xiang J."/>
        </authorList>
    </citation>
    <scope>NUCLEOTIDE SEQUENCE [LARGE SCALE GENOMIC DNA]</scope>
    <source>
        <tissue evidence="4">Muscle</tissue>
    </source>
</reference>
<organism evidence="4 5">
    <name type="scientific">Penaeus vannamei</name>
    <name type="common">Whiteleg shrimp</name>
    <name type="synonym">Litopenaeus vannamei</name>
    <dbReference type="NCBI Taxonomy" id="6689"/>
    <lineage>
        <taxon>Eukaryota</taxon>
        <taxon>Metazoa</taxon>
        <taxon>Ecdysozoa</taxon>
        <taxon>Arthropoda</taxon>
        <taxon>Crustacea</taxon>
        <taxon>Multicrustacea</taxon>
        <taxon>Malacostraca</taxon>
        <taxon>Eumalacostraca</taxon>
        <taxon>Eucarida</taxon>
        <taxon>Decapoda</taxon>
        <taxon>Dendrobranchiata</taxon>
        <taxon>Penaeoidea</taxon>
        <taxon>Penaeidae</taxon>
        <taxon>Penaeus</taxon>
    </lineage>
</organism>
<feature type="compositionally biased region" description="Low complexity" evidence="2">
    <location>
        <begin position="365"/>
        <end position="389"/>
    </location>
</feature>
<dbReference type="GO" id="GO:0031012">
    <property type="term" value="C:extracellular matrix"/>
    <property type="evidence" value="ECO:0007669"/>
    <property type="project" value="TreeGrafter"/>
</dbReference>
<sequence>MRNRQRAQTWSRRDKITTHGSENSRRGLHKPWLSLAPATTPQHLQHLSLQMFRGVVCVAVVAACLTGALAACPSGITPCTCREETQGRIMDCTKASSSADLVKVFQTDMGDSRFDYFQVVPLDGHSTLEALPANVFGGKTFIWLWIGQTDIASVDPDAFAGMEGTLVDITLADSTKLTAFPFGSVDAYQSLYKVFLSNTQITKMEPVAPAPNLAEVSVPGSQIASVAPNAFADLPRLARVDLSRNPLTALEDDWFAAATSEPWVLYLDNCDIADISPGAFSGSLPAGLFLNGNKMTSIPEHVFVLFETWSLSSAPPHLPPTPLLGTPPIKTLICNRIMVAASRPRVLGKAHEFQTFSPSERANPTRRAASTFRRATASSPEGPLPRVAFHPPPQPVPSPFQPAIWSPFRATSPSISARPHLPPEAPSVWIKYNQIHNLAALASSLPCQATFRPLLENMASSTALVHYVDLNKNPLECDCAVQWIAQDATLSPFVRNAVCSNGEVAGTPIQDLPADFFGGC</sequence>
<dbReference type="EMBL" id="QCYY01001576">
    <property type="protein sequence ID" value="ROT77019.1"/>
    <property type="molecule type" value="Genomic_DNA"/>
</dbReference>
<keyword evidence="1" id="KW-0732">Signal</keyword>
<dbReference type="GO" id="GO:0005615">
    <property type="term" value="C:extracellular space"/>
    <property type="evidence" value="ECO:0007669"/>
    <property type="project" value="TreeGrafter"/>
</dbReference>
<dbReference type="Proteomes" id="UP000283509">
    <property type="component" value="Unassembled WGS sequence"/>
</dbReference>
<feature type="transmembrane region" description="Helical" evidence="3">
    <location>
        <begin position="51"/>
        <end position="71"/>
    </location>
</feature>
<protein>
    <submittedName>
        <fullName evidence="4">Putative chondroadherin-like protein</fullName>
    </submittedName>
</protein>
<keyword evidence="3" id="KW-0472">Membrane</keyword>
<evidence type="ECO:0000313" key="4">
    <source>
        <dbReference type="EMBL" id="ROT77019.1"/>
    </source>
</evidence>
<evidence type="ECO:0000256" key="2">
    <source>
        <dbReference type="SAM" id="MobiDB-lite"/>
    </source>
</evidence>
<dbReference type="Gene3D" id="3.80.10.10">
    <property type="entry name" value="Ribonuclease Inhibitor"/>
    <property type="match status" value="2"/>
</dbReference>
<keyword evidence="3" id="KW-1133">Transmembrane helix</keyword>
<feature type="compositionally biased region" description="Polar residues" evidence="2">
    <location>
        <begin position="1"/>
        <end position="10"/>
    </location>
</feature>
<feature type="region of interest" description="Disordered" evidence="2">
    <location>
        <begin position="1"/>
        <end position="28"/>
    </location>
</feature>
<dbReference type="AlphaFoldDB" id="A0A423TKQ5"/>
<feature type="region of interest" description="Disordered" evidence="2">
    <location>
        <begin position="357"/>
        <end position="392"/>
    </location>
</feature>
<reference evidence="4 5" key="2">
    <citation type="submission" date="2019-01" db="EMBL/GenBank/DDBJ databases">
        <title>The decoding of complex shrimp genome reveals the adaptation for benthos swimmer, frequently molting mechanism and breeding impact on genome.</title>
        <authorList>
            <person name="Sun Y."/>
            <person name="Gao Y."/>
            <person name="Yu Y."/>
        </authorList>
    </citation>
    <scope>NUCLEOTIDE SEQUENCE [LARGE SCALE GENOMIC DNA]</scope>
    <source>
        <tissue evidence="4">Muscle</tissue>
    </source>
</reference>
<gene>
    <name evidence="4" type="ORF">C7M84_004348</name>
</gene>
<dbReference type="PANTHER" id="PTHR24373">
    <property type="entry name" value="SLIT RELATED LEUCINE-RICH REPEAT NEURONAL PROTEIN"/>
    <property type="match status" value="1"/>
</dbReference>
<proteinExistence type="predicted"/>
<dbReference type="PANTHER" id="PTHR24373:SF398">
    <property type="entry name" value="LEUCINE-RICH REPEAT-CONTAINING G-PROTEIN COUPLED RECEPTOR 6"/>
    <property type="match status" value="1"/>
</dbReference>
<accession>A0A423TKQ5</accession>
<dbReference type="SUPFAM" id="SSF52058">
    <property type="entry name" value="L domain-like"/>
    <property type="match status" value="1"/>
</dbReference>
<evidence type="ECO:0000256" key="3">
    <source>
        <dbReference type="SAM" id="Phobius"/>
    </source>
</evidence>
<evidence type="ECO:0000313" key="5">
    <source>
        <dbReference type="Proteomes" id="UP000283509"/>
    </source>
</evidence>
<dbReference type="OrthoDB" id="2013775at2759"/>
<feature type="compositionally biased region" description="Basic and acidic residues" evidence="2">
    <location>
        <begin position="11"/>
        <end position="25"/>
    </location>
</feature>
<dbReference type="InterPro" id="IPR050328">
    <property type="entry name" value="Dev_Immune_Receptor"/>
</dbReference>
<dbReference type="InterPro" id="IPR032675">
    <property type="entry name" value="LRR_dom_sf"/>
</dbReference>
<name>A0A423TKQ5_PENVA</name>
<keyword evidence="5" id="KW-1185">Reference proteome</keyword>